<dbReference type="SUPFAM" id="SSF142019">
    <property type="entry name" value="Nqo1 FMN-binding domain-like"/>
    <property type="match status" value="1"/>
</dbReference>
<keyword evidence="8" id="KW-0560">Oxidoreductase</keyword>
<dbReference type="InterPro" id="IPR037207">
    <property type="entry name" value="Nuop51_4Fe4S-bd_sf"/>
</dbReference>
<name>A0A3B0VWM7_9ZZZZ</name>
<proteinExistence type="inferred from homology"/>
<dbReference type="InterPro" id="IPR036249">
    <property type="entry name" value="Thioredoxin-like_sf"/>
</dbReference>
<gene>
    <name evidence="8" type="ORF">MNBD_GAMMA01-1596</name>
</gene>
<dbReference type="Gene3D" id="3.40.50.11540">
    <property type="entry name" value="NADH-ubiquinone oxidoreductase 51kDa subunit"/>
    <property type="match status" value="1"/>
</dbReference>
<dbReference type="AlphaFoldDB" id="A0A3B0VWM7"/>
<evidence type="ECO:0000256" key="2">
    <source>
        <dbReference type="ARBA" id="ARBA00022485"/>
    </source>
</evidence>
<keyword evidence="3" id="KW-0479">Metal-binding</keyword>
<dbReference type="EMBL" id="UOEW01000111">
    <property type="protein sequence ID" value="VAW35754.1"/>
    <property type="molecule type" value="Genomic_DNA"/>
</dbReference>
<evidence type="ECO:0000256" key="4">
    <source>
        <dbReference type="ARBA" id="ARBA00023004"/>
    </source>
</evidence>
<evidence type="ECO:0000259" key="7">
    <source>
        <dbReference type="SMART" id="SM00928"/>
    </source>
</evidence>
<protein>
    <submittedName>
        <fullName evidence="8">NADH-ubiquinone oxidoreductase chain F</fullName>
        <ecNumber evidence="8">1.6.5.3</ecNumber>
    </submittedName>
</protein>
<dbReference type="GO" id="GO:0010181">
    <property type="term" value="F:FMN binding"/>
    <property type="evidence" value="ECO:0007669"/>
    <property type="project" value="InterPro"/>
</dbReference>
<dbReference type="Gene3D" id="3.10.20.600">
    <property type="match status" value="1"/>
</dbReference>
<keyword evidence="2" id="KW-0004">4Fe-4S</keyword>
<evidence type="ECO:0000256" key="1">
    <source>
        <dbReference type="ARBA" id="ARBA00007523"/>
    </source>
</evidence>
<dbReference type="GO" id="GO:0008137">
    <property type="term" value="F:NADH dehydrogenase (ubiquinone) activity"/>
    <property type="evidence" value="ECO:0007669"/>
    <property type="project" value="InterPro"/>
</dbReference>
<dbReference type="Gene3D" id="3.40.30.10">
    <property type="entry name" value="Glutaredoxin"/>
    <property type="match status" value="1"/>
</dbReference>
<feature type="domain" description="NADH-ubiquinone oxidoreductase 51kDa subunit iron-sulphur binding" evidence="7">
    <location>
        <begin position="449"/>
        <end position="493"/>
    </location>
</feature>
<dbReference type="SUPFAM" id="SSF142984">
    <property type="entry name" value="Nqo1 middle domain-like"/>
    <property type="match status" value="1"/>
</dbReference>
<dbReference type="Pfam" id="PF01257">
    <property type="entry name" value="2Fe-2S_thioredx"/>
    <property type="match status" value="1"/>
</dbReference>
<reference evidence="8" key="1">
    <citation type="submission" date="2018-06" db="EMBL/GenBank/DDBJ databases">
        <authorList>
            <person name="Zhirakovskaya E."/>
        </authorList>
    </citation>
    <scope>NUCLEOTIDE SEQUENCE</scope>
</reference>
<dbReference type="GO" id="GO:0046872">
    <property type="term" value="F:metal ion binding"/>
    <property type="evidence" value="ECO:0007669"/>
    <property type="project" value="UniProtKB-KW"/>
</dbReference>
<feature type="transmembrane region" description="Helical" evidence="6">
    <location>
        <begin position="232"/>
        <end position="254"/>
    </location>
</feature>
<dbReference type="InterPro" id="IPR001949">
    <property type="entry name" value="NADH-UbQ_OxRdtase_51kDa_CS"/>
</dbReference>
<dbReference type="Pfam" id="PF01512">
    <property type="entry name" value="Complex1_51K"/>
    <property type="match status" value="1"/>
</dbReference>
<keyword evidence="6" id="KW-0812">Transmembrane</keyword>
<accession>A0A3B0VWM7</accession>
<dbReference type="SMART" id="SM00928">
    <property type="entry name" value="NADH_4Fe-4S"/>
    <property type="match status" value="1"/>
</dbReference>
<evidence type="ECO:0000256" key="5">
    <source>
        <dbReference type="ARBA" id="ARBA00023014"/>
    </source>
</evidence>
<keyword evidence="5" id="KW-0411">Iron-sulfur</keyword>
<keyword evidence="6" id="KW-0472">Membrane</keyword>
<dbReference type="SUPFAM" id="SSF52833">
    <property type="entry name" value="Thioredoxin-like"/>
    <property type="match status" value="1"/>
</dbReference>
<sequence length="535" mass="58920">MSKNLTELSARNGLKHNLFEQLATTEADASEISKEFLIGTASVAGTVSFYDFLKDENKNKKIYICNGSACLCAGTQDKLSTQLTKYFNKSEIGHMTCLGRCHESSAFQFQDKNYSGLTSQQLDAVITSNQNNIAADTYHCGSIGKRVLTTDALEAEQFIHAFKEITQQKKQTLLVEIKRSSLRGRGGAGFPIGFKLEAAMNTTSAQKYIICNADEGDAGAYSDRYLLEQQPLLVLFGIMVSAYIVGANYGILYIRAEYPEAIKVIAKSINELKQLTDDMDFQFKIISAKGAYICGEETALINSIEGQRPEVRVRPPFPTAVGLFNKPTVVNNVETLASLYAILTKGGDFYNQLGTNQSKGTKLLSLDSFFHKPGIYEVEMGTPLVQVFEQLGGGFKQDIKAVQIGGPLGGIVPVKQFARLSIDFESFIDNGFLLGHASVVCIPKDFSMLKYLHHLFEFAAYESCGKCFPCRLGTKRGEELLTNAIKSAKPIDRQLFTDLLDTLEQGSLCAHGGGIPLPVRNVLKYFADELQQWFA</sequence>
<dbReference type="PANTHER" id="PTHR43578:SF3">
    <property type="entry name" value="NADH-QUINONE OXIDOREDUCTASE SUBUNIT F"/>
    <property type="match status" value="1"/>
</dbReference>
<keyword evidence="8" id="KW-0830">Ubiquinone</keyword>
<dbReference type="EC" id="1.6.5.3" evidence="8"/>
<dbReference type="InterPro" id="IPR019575">
    <property type="entry name" value="Nuop51_4Fe4S-bd"/>
</dbReference>
<dbReference type="SUPFAM" id="SSF140490">
    <property type="entry name" value="Nqo1C-terminal domain-like"/>
    <property type="match status" value="1"/>
</dbReference>
<keyword evidence="6" id="KW-1133">Transmembrane helix</keyword>
<evidence type="ECO:0000256" key="6">
    <source>
        <dbReference type="SAM" id="Phobius"/>
    </source>
</evidence>
<evidence type="ECO:0000313" key="8">
    <source>
        <dbReference type="EMBL" id="VAW35754.1"/>
    </source>
</evidence>
<dbReference type="GO" id="GO:0016491">
    <property type="term" value="F:oxidoreductase activity"/>
    <property type="evidence" value="ECO:0007669"/>
    <property type="project" value="UniProtKB-KW"/>
</dbReference>
<dbReference type="InterPro" id="IPR011538">
    <property type="entry name" value="Nuo51_FMN-bd"/>
</dbReference>
<comment type="similarity">
    <text evidence="1">Belongs to the complex I 51 kDa subunit family.</text>
</comment>
<keyword evidence="4" id="KW-0408">Iron</keyword>
<dbReference type="PANTHER" id="PTHR43578">
    <property type="entry name" value="NADH-QUINONE OXIDOREDUCTASE SUBUNIT F"/>
    <property type="match status" value="1"/>
</dbReference>
<dbReference type="Gene3D" id="1.20.1440.230">
    <property type="entry name" value="NADH-ubiquinone oxidoreductase 51kDa subunit, iron-sulphur binding domain"/>
    <property type="match status" value="1"/>
</dbReference>
<dbReference type="InterPro" id="IPR037225">
    <property type="entry name" value="Nuo51_FMN-bd_sf"/>
</dbReference>
<evidence type="ECO:0000256" key="3">
    <source>
        <dbReference type="ARBA" id="ARBA00022723"/>
    </source>
</evidence>
<dbReference type="GO" id="GO:0051539">
    <property type="term" value="F:4 iron, 4 sulfur cluster binding"/>
    <property type="evidence" value="ECO:0007669"/>
    <property type="project" value="UniProtKB-KW"/>
</dbReference>
<dbReference type="Pfam" id="PF10589">
    <property type="entry name" value="NADH_4Fe-4S"/>
    <property type="match status" value="1"/>
</dbReference>
<dbReference type="PROSITE" id="PS00645">
    <property type="entry name" value="COMPLEX1_51K_2"/>
    <property type="match status" value="1"/>
</dbReference>
<organism evidence="8">
    <name type="scientific">hydrothermal vent metagenome</name>
    <dbReference type="NCBI Taxonomy" id="652676"/>
    <lineage>
        <taxon>unclassified sequences</taxon>
        <taxon>metagenomes</taxon>
        <taxon>ecological metagenomes</taxon>
    </lineage>
</organism>